<organism evidence="3">
    <name type="scientific">Candidatus Kentrum sp. LFY</name>
    <dbReference type="NCBI Taxonomy" id="2126342"/>
    <lineage>
        <taxon>Bacteria</taxon>
        <taxon>Pseudomonadati</taxon>
        <taxon>Pseudomonadota</taxon>
        <taxon>Gammaproteobacteria</taxon>
        <taxon>Candidatus Kentrum</taxon>
    </lineage>
</organism>
<evidence type="ECO:0000259" key="2">
    <source>
        <dbReference type="PROSITE" id="PS51762"/>
    </source>
</evidence>
<dbReference type="PROSITE" id="PS51762">
    <property type="entry name" value="GH16_2"/>
    <property type="match status" value="1"/>
</dbReference>
<accession>A0A450WBV6</accession>
<protein>
    <submittedName>
        <fullName evidence="3">Glycosyl hydrolases family 16</fullName>
    </submittedName>
</protein>
<dbReference type="Pfam" id="PF00722">
    <property type="entry name" value="Glyco_hydro_16"/>
    <property type="match status" value="1"/>
</dbReference>
<keyword evidence="3" id="KW-0378">Hydrolase</keyword>
<dbReference type="EMBL" id="CAADFN010000009">
    <property type="protein sequence ID" value="VFK14517.1"/>
    <property type="molecule type" value="Genomic_DNA"/>
</dbReference>
<dbReference type="AlphaFoldDB" id="A0A450WBV6"/>
<feature type="domain" description="GH16" evidence="2">
    <location>
        <begin position="1"/>
        <end position="139"/>
    </location>
</feature>
<reference evidence="3" key="1">
    <citation type="submission" date="2019-02" db="EMBL/GenBank/DDBJ databases">
        <authorList>
            <person name="Gruber-Vodicka R. H."/>
            <person name="Seah K. B. B."/>
        </authorList>
    </citation>
    <scope>NUCLEOTIDE SEQUENCE</scope>
    <source>
        <strain evidence="3">BECK_BY7</strain>
    </source>
</reference>
<dbReference type="GO" id="GO:0005975">
    <property type="term" value="P:carbohydrate metabolic process"/>
    <property type="evidence" value="ECO:0007669"/>
    <property type="project" value="InterPro"/>
</dbReference>
<dbReference type="InterPro" id="IPR013320">
    <property type="entry name" value="ConA-like_dom_sf"/>
</dbReference>
<dbReference type="Gene3D" id="2.60.120.200">
    <property type="match status" value="1"/>
</dbReference>
<sequence length="145" mass="16401">METEFPSETVYWNELDFEKITDNCNSFATNAHFGLGADKTDQFIWVDAQSNLCEDFHLYTFEWTPNRITWLLDGKKARKETGNTIQVFVDNAGESMDIRFNVWVGNADFGGTFEELCSTGASENPTGYDVFLIPSVEGIMGRISL</sequence>
<name>A0A450WBV6_9GAMM</name>
<evidence type="ECO:0000313" key="3">
    <source>
        <dbReference type="EMBL" id="VFK14517.1"/>
    </source>
</evidence>
<dbReference type="GO" id="GO:0004553">
    <property type="term" value="F:hydrolase activity, hydrolyzing O-glycosyl compounds"/>
    <property type="evidence" value="ECO:0007669"/>
    <property type="project" value="InterPro"/>
</dbReference>
<comment type="similarity">
    <text evidence="1">Belongs to the glycosyl hydrolase 16 family.</text>
</comment>
<evidence type="ECO:0000256" key="1">
    <source>
        <dbReference type="ARBA" id="ARBA00006865"/>
    </source>
</evidence>
<dbReference type="SUPFAM" id="SSF49899">
    <property type="entry name" value="Concanavalin A-like lectins/glucanases"/>
    <property type="match status" value="1"/>
</dbReference>
<gene>
    <name evidence="3" type="ORF">BECKLFY1418C_GA0070996_100916</name>
</gene>
<dbReference type="InterPro" id="IPR000757">
    <property type="entry name" value="Beta-glucanase-like"/>
</dbReference>
<proteinExistence type="inferred from homology"/>